<dbReference type="Gene3D" id="3.30.420.40">
    <property type="match status" value="2"/>
</dbReference>
<dbReference type="PANTHER" id="PTHR43095">
    <property type="entry name" value="SUGAR KINASE"/>
    <property type="match status" value="1"/>
</dbReference>
<feature type="domain" description="Carbohydrate kinase FGGY N-terminal" evidence="7">
    <location>
        <begin position="4"/>
        <end position="249"/>
    </location>
</feature>
<keyword evidence="4" id="KW-0418">Kinase</keyword>
<protein>
    <recommendedName>
        <fullName evidence="10">Xylulokinase</fullName>
    </recommendedName>
</protein>
<dbReference type="GO" id="GO:0042732">
    <property type="term" value="P:D-xylose metabolic process"/>
    <property type="evidence" value="ECO:0007669"/>
    <property type="project" value="UniProtKB-KW"/>
</dbReference>
<reference evidence="9" key="1">
    <citation type="submission" date="2014-06" db="EMBL/GenBank/DDBJ databases">
        <title>Key roles for freshwater Actinobacteria revealed by deep metagenomic sequencing.</title>
        <authorList>
            <person name="Ghai R."/>
            <person name="Mizuno C.M."/>
            <person name="Picazo A."/>
            <person name="Camacho A."/>
            <person name="Rodriguez-Valera F."/>
        </authorList>
    </citation>
    <scope>NUCLEOTIDE SEQUENCE</scope>
</reference>
<dbReference type="GO" id="GO:0005524">
    <property type="term" value="F:ATP binding"/>
    <property type="evidence" value="ECO:0007669"/>
    <property type="project" value="UniProtKB-KW"/>
</dbReference>
<gene>
    <name evidence="9" type="ORF">GM51_19655</name>
</gene>
<dbReference type="GO" id="GO:0005997">
    <property type="term" value="P:xylulose metabolic process"/>
    <property type="evidence" value="ECO:0007669"/>
    <property type="project" value="InterPro"/>
</dbReference>
<name>A0A094S6K5_9ZZZZ</name>
<keyword evidence="1" id="KW-0859">Xylose metabolism</keyword>
<evidence type="ECO:0000256" key="2">
    <source>
        <dbReference type="ARBA" id="ARBA00022679"/>
    </source>
</evidence>
<evidence type="ECO:0000259" key="7">
    <source>
        <dbReference type="Pfam" id="PF00370"/>
    </source>
</evidence>
<dbReference type="InterPro" id="IPR018484">
    <property type="entry name" value="FGGY_N"/>
</dbReference>
<dbReference type="PROSITE" id="PS00933">
    <property type="entry name" value="FGGY_KINASES_1"/>
    <property type="match status" value="1"/>
</dbReference>
<dbReference type="InterPro" id="IPR050406">
    <property type="entry name" value="FGGY_Carb_Kinase"/>
</dbReference>
<feature type="domain" description="Carbohydrate kinase FGGY C-terminal" evidence="8">
    <location>
        <begin position="259"/>
        <end position="439"/>
    </location>
</feature>
<dbReference type="Pfam" id="PF00370">
    <property type="entry name" value="FGGY_N"/>
    <property type="match status" value="1"/>
</dbReference>
<keyword evidence="2" id="KW-0808">Transferase</keyword>
<dbReference type="NCBIfam" id="TIGR01312">
    <property type="entry name" value="XylB"/>
    <property type="match status" value="1"/>
</dbReference>
<dbReference type="InterPro" id="IPR000577">
    <property type="entry name" value="Carb_kinase_FGGY"/>
</dbReference>
<dbReference type="InterPro" id="IPR006000">
    <property type="entry name" value="Xylulokinase"/>
</dbReference>
<sequence>MKLVAGVDSSTQSCKVEIRDQESGKLISIGTAPHEPTFPPKSEQDPDLWWAAFLTAFEKATLTEKVNKSSIEAIAVTAQCHGMVTLDDELKVIRPAKLWNDTQSATQSQDLVEKYGRDYWINEVGSLIGPSFTITKVSWLKENEPENFKKVKKVCLPHDFLTARLSNRLVTDRAGATCTGYYSIKNNKWIYEVLEGIDKSKDWTKALPEVLGPETKASNISPDVAKQLGVNNEVVIGPGTGDQMASCIGLGTREGDFVFSIGTSAVIFTVSSQPVFDKTGTVNGMADSSGNYMPVMVSLNGTKVTDWAGKIMNCSLDELGELALAAEIDENSAVMAAFFDGERTPNLPYATGTIAGLNSFTDRNKFARCIFDGVLLPLVKNYRFLTNLVKKSNGRIILTGGASKSKAYRQILADLLQKDVHLLDVEESSARGACIQAAAVAQKTTVSKVREQWQPEVVQIVSPRKQQDLSGYFEKYDECSNWRGLDRKKEKV</sequence>
<evidence type="ECO:0000256" key="1">
    <source>
        <dbReference type="ARBA" id="ARBA00022629"/>
    </source>
</evidence>
<accession>A0A094S6K5</accession>
<dbReference type="CDD" id="cd07809">
    <property type="entry name" value="ASKHA_NBD_FGGY_BaXK-like"/>
    <property type="match status" value="1"/>
</dbReference>
<keyword evidence="5" id="KW-0067">ATP-binding</keyword>
<dbReference type="InterPro" id="IPR018485">
    <property type="entry name" value="FGGY_C"/>
</dbReference>
<dbReference type="PANTHER" id="PTHR43095:SF5">
    <property type="entry name" value="XYLULOSE KINASE"/>
    <property type="match status" value="1"/>
</dbReference>
<dbReference type="GO" id="GO:0004856">
    <property type="term" value="F:D-xylulokinase activity"/>
    <property type="evidence" value="ECO:0007669"/>
    <property type="project" value="InterPro"/>
</dbReference>
<evidence type="ECO:0000256" key="5">
    <source>
        <dbReference type="ARBA" id="ARBA00022840"/>
    </source>
</evidence>
<dbReference type="PIRSF" id="PIRSF000538">
    <property type="entry name" value="GlpK"/>
    <property type="match status" value="1"/>
</dbReference>
<keyword evidence="3" id="KW-0547">Nucleotide-binding</keyword>
<evidence type="ECO:0000256" key="4">
    <source>
        <dbReference type="ARBA" id="ARBA00022777"/>
    </source>
</evidence>
<comment type="caution">
    <text evidence="9">The sequence shown here is derived from an EMBL/GenBank/DDBJ whole genome shotgun (WGS) entry which is preliminary data.</text>
</comment>
<dbReference type="SUPFAM" id="SSF53067">
    <property type="entry name" value="Actin-like ATPase domain"/>
    <property type="match status" value="2"/>
</dbReference>
<dbReference type="Pfam" id="PF02782">
    <property type="entry name" value="FGGY_C"/>
    <property type="match status" value="1"/>
</dbReference>
<dbReference type="InterPro" id="IPR043129">
    <property type="entry name" value="ATPase_NBD"/>
</dbReference>
<dbReference type="EMBL" id="JNSL01000185">
    <property type="protein sequence ID" value="KGA13478.1"/>
    <property type="molecule type" value="Genomic_DNA"/>
</dbReference>
<evidence type="ECO:0000313" key="9">
    <source>
        <dbReference type="EMBL" id="KGA13478.1"/>
    </source>
</evidence>
<dbReference type="AlphaFoldDB" id="A0A094S6K5"/>
<organism evidence="9">
    <name type="scientific">freshwater metagenome</name>
    <dbReference type="NCBI Taxonomy" id="449393"/>
    <lineage>
        <taxon>unclassified sequences</taxon>
        <taxon>metagenomes</taxon>
        <taxon>ecological metagenomes</taxon>
    </lineage>
</organism>
<evidence type="ECO:0000259" key="8">
    <source>
        <dbReference type="Pfam" id="PF02782"/>
    </source>
</evidence>
<evidence type="ECO:0000256" key="3">
    <source>
        <dbReference type="ARBA" id="ARBA00022741"/>
    </source>
</evidence>
<dbReference type="InterPro" id="IPR018483">
    <property type="entry name" value="Carb_kinase_FGGY_CS"/>
</dbReference>
<evidence type="ECO:0008006" key="10">
    <source>
        <dbReference type="Google" id="ProtNLM"/>
    </source>
</evidence>
<evidence type="ECO:0000256" key="6">
    <source>
        <dbReference type="ARBA" id="ARBA00023277"/>
    </source>
</evidence>
<keyword evidence="6" id="KW-0119">Carbohydrate metabolism</keyword>
<proteinExistence type="predicted"/>